<dbReference type="Gene3D" id="3.40.50.1980">
    <property type="entry name" value="Nitrogenase molybdenum iron protein domain"/>
    <property type="match status" value="2"/>
</dbReference>
<dbReference type="AlphaFoldDB" id="A0A7S6WR73"/>
<accession>A0A7S6WR73</accession>
<evidence type="ECO:0000313" key="1">
    <source>
        <dbReference type="EMBL" id="QOW61810.1"/>
    </source>
</evidence>
<dbReference type="InterPro" id="IPR050902">
    <property type="entry name" value="ABC_Transporter_SBP"/>
</dbReference>
<dbReference type="InterPro" id="IPR002491">
    <property type="entry name" value="ABC_transptr_periplasmic_BD"/>
</dbReference>
<protein>
    <submittedName>
        <fullName evidence="1">ABC transporter substrate-binding protein</fullName>
    </submittedName>
</protein>
<dbReference type="PROSITE" id="PS51257">
    <property type="entry name" value="PROKAR_LIPOPROTEIN"/>
    <property type="match status" value="1"/>
</dbReference>
<sequence>MNKKNYVLMAMISVVLLIMTGCQKEADNVAEESIRDTSKEKSAVSIQVMDKEVKFDKAPEKVVVVGYDNAEVMAALGLENRIAGLTGCMYRSDHCYPDLGKKLEGISVLPDGKAKGVPSFESVLTNEADMIYCMSYHFTPDFVAPMDDFEKNQIKYYASKGTYGEYLTMEAVYEDIQNIGKIFHVEEKANELILEYKGKISEVTDKIKNSKPVNVFVFDYQDRTGIMTPGGKGFQNNLLKLAGADNVFSDFDSDFDVATIEQIITRDPEYIILIEYWDKNETEEKIAYLESLPELADVKAVKNKNYISLTGIEYFPSLHNADGIRKIAEVIHPDVFK</sequence>
<evidence type="ECO:0000313" key="2">
    <source>
        <dbReference type="Proteomes" id="UP000593915"/>
    </source>
</evidence>
<gene>
    <name evidence="1" type="ORF">IFE08_05465</name>
</gene>
<dbReference type="PANTHER" id="PTHR30535:SF7">
    <property type="entry name" value="IRON(III) DICITRATE-BINDING PROTEIN"/>
    <property type="match status" value="1"/>
</dbReference>
<dbReference type="PROSITE" id="PS50983">
    <property type="entry name" value="FE_B12_PBP"/>
    <property type="match status" value="1"/>
</dbReference>
<dbReference type="Proteomes" id="UP000593915">
    <property type="component" value="Chromosome"/>
</dbReference>
<dbReference type="Pfam" id="PF01497">
    <property type="entry name" value="Peripla_BP_2"/>
    <property type="match status" value="1"/>
</dbReference>
<name>A0A7S6WR73_9SPIR</name>
<dbReference type="PANTHER" id="PTHR30535">
    <property type="entry name" value="VITAMIN B12-BINDING PROTEIN"/>
    <property type="match status" value="1"/>
</dbReference>
<reference evidence="1 2" key="1">
    <citation type="submission" date="2020-09" db="EMBL/GenBank/DDBJ databases">
        <title>Characterization of Treponema spp. from bovine digital dermatitis in Korea.</title>
        <authorList>
            <person name="Espiritu H.M."/>
            <person name="Cho Y.I."/>
            <person name="Mamuad L."/>
        </authorList>
    </citation>
    <scope>NUCLEOTIDE SEQUENCE [LARGE SCALE GENOMIC DNA]</scope>
    <source>
        <strain evidence="1 2">KS1</strain>
    </source>
</reference>
<dbReference type="GeneID" id="301090033"/>
<dbReference type="SUPFAM" id="SSF53807">
    <property type="entry name" value="Helical backbone' metal receptor"/>
    <property type="match status" value="1"/>
</dbReference>
<dbReference type="EMBL" id="CP061839">
    <property type="protein sequence ID" value="QOW61810.1"/>
    <property type="molecule type" value="Genomic_DNA"/>
</dbReference>
<organism evidence="1 2">
    <name type="scientific">Treponema pedis</name>
    <dbReference type="NCBI Taxonomy" id="409322"/>
    <lineage>
        <taxon>Bacteria</taxon>
        <taxon>Pseudomonadati</taxon>
        <taxon>Spirochaetota</taxon>
        <taxon>Spirochaetia</taxon>
        <taxon>Spirochaetales</taxon>
        <taxon>Treponemataceae</taxon>
        <taxon>Treponema</taxon>
    </lineage>
</organism>
<proteinExistence type="predicted"/>
<dbReference type="RefSeq" id="WP_020965263.1">
    <property type="nucleotide sequence ID" value="NZ_CP045670.1"/>
</dbReference>